<evidence type="ECO:0000313" key="10">
    <source>
        <dbReference type="Proteomes" id="UP000243719"/>
    </source>
</evidence>
<organism evidence="9 10">
    <name type="scientific">Chitinasiproducens palmae</name>
    <dbReference type="NCBI Taxonomy" id="1770053"/>
    <lineage>
        <taxon>Bacteria</taxon>
        <taxon>Pseudomonadati</taxon>
        <taxon>Pseudomonadota</taxon>
        <taxon>Betaproteobacteria</taxon>
        <taxon>Burkholderiales</taxon>
        <taxon>Burkholderiaceae</taxon>
        <taxon>Chitinasiproducens</taxon>
    </lineage>
</organism>
<dbReference type="AlphaFoldDB" id="A0A1H2PPE7"/>
<feature type="signal peptide" evidence="7">
    <location>
        <begin position="1"/>
        <end position="37"/>
    </location>
</feature>
<dbReference type="STRING" id="1770053.SAMN05216551_105242"/>
<keyword evidence="5 6" id="KW-0408">Iron</keyword>
<evidence type="ECO:0000256" key="3">
    <source>
        <dbReference type="ARBA" id="ARBA00022723"/>
    </source>
</evidence>
<evidence type="ECO:0000256" key="6">
    <source>
        <dbReference type="PIRSR" id="PIRSR602324-1"/>
    </source>
</evidence>
<dbReference type="PRINTS" id="PR00606">
    <property type="entry name" value="CYTCHROMECID"/>
</dbReference>
<evidence type="ECO:0000256" key="4">
    <source>
        <dbReference type="ARBA" id="ARBA00022982"/>
    </source>
</evidence>
<feature type="binding site" description="covalent" evidence="6">
    <location>
        <position position="69"/>
    </location>
    <ligand>
        <name>heme c</name>
        <dbReference type="ChEBI" id="CHEBI:61717"/>
    </ligand>
</feature>
<keyword evidence="7" id="KW-0732">Signal</keyword>
<sequence length="144" mass="14983">MSFPNRGALRAALSVVRRVSIASMFAAPLFVSFAANAAPAAKPAPPAAATKPPAIDVARAENLARANACVSCHAASRRLVGPSYEDVAARYKTDPAAETKLMDKIKKGGSGVWGVIPMPAHPRMADADSRLLAQWVLQGAPASH</sequence>
<evidence type="ECO:0000313" key="9">
    <source>
        <dbReference type="EMBL" id="SDV48624.1"/>
    </source>
</evidence>
<keyword evidence="10" id="KW-1185">Reference proteome</keyword>
<gene>
    <name evidence="9" type="ORF">SAMN05216551_105242</name>
</gene>
<dbReference type="GO" id="GO:0005506">
    <property type="term" value="F:iron ion binding"/>
    <property type="evidence" value="ECO:0007669"/>
    <property type="project" value="InterPro"/>
</dbReference>
<dbReference type="SUPFAM" id="SSF46626">
    <property type="entry name" value="Cytochrome c"/>
    <property type="match status" value="1"/>
</dbReference>
<feature type="binding site" description="covalent" evidence="6">
    <location>
        <position position="118"/>
    </location>
    <ligand>
        <name>heme c</name>
        <dbReference type="ChEBI" id="CHEBI:61717"/>
    </ligand>
</feature>
<dbReference type="EMBL" id="FNLO01000005">
    <property type="protein sequence ID" value="SDV48624.1"/>
    <property type="molecule type" value="Genomic_DNA"/>
</dbReference>
<feature type="chain" id="PRO_5017443632" evidence="7">
    <location>
        <begin position="38"/>
        <end position="144"/>
    </location>
</feature>
<comment type="PTM">
    <text evidence="6">Binds 1 heme c group covalently per subunit.</text>
</comment>
<feature type="binding site" description="covalent" evidence="6">
    <location>
        <position position="73"/>
    </location>
    <ligand>
        <name>heme c</name>
        <dbReference type="ChEBI" id="CHEBI:61717"/>
    </ligand>
</feature>
<dbReference type="GO" id="GO:0009055">
    <property type="term" value="F:electron transfer activity"/>
    <property type="evidence" value="ECO:0007669"/>
    <property type="project" value="InterPro"/>
</dbReference>
<feature type="domain" description="Cytochrome c" evidence="8">
    <location>
        <begin position="55"/>
        <end position="140"/>
    </location>
</feature>
<keyword evidence="1" id="KW-0813">Transport</keyword>
<dbReference type="InterPro" id="IPR002324">
    <property type="entry name" value="Cyt_c_ID"/>
</dbReference>
<dbReference type="GO" id="GO:0020037">
    <property type="term" value="F:heme binding"/>
    <property type="evidence" value="ECO:0007669"/>
    <property type="project" value="InterPro"/>
</dbReference>
<dbReference type="Pfam" id="PF00034">
    <property type="entry name" value="Cytochrom_C"/>
    <property type="match status" value="1"/>
</dbReference>
<keyword evidence="3 6" id="KW-0479">Metal-binding</keyword>
<protein>
    <submittedName>
        <fullName evidence="9">Cytochrome c</fullName>
    </submittedName>
</protein>
<keyword evidence="2 6" id="KW-0349">Heme</keyword>
<dbReference type="Gene3D" id="1.10.760.10">
    <property type="entry name" value="Cytochrome c-like domain"/>
    <property type="match status" value="1"/>
</dbReference>
<evidence type="ECO:0000256" key="1">
    <source>
        <dbReference type="ARBA" id="ARBA00022448"/>
    </source>
</evidence>
<dbReference type="Proteomes" id="UP000243719">
    <property type="component" value="Unassembled WGS sequence"/>
</dbReference>
<evidence type="ECO:0000256" key="2">
    <source>
        <dbReference type="ARBA" id="ARBA00022617"/>
    </source>
</evidence>
<dbReference type="InterPro" id="IPR036909">
    <property type="entry name" value="Cyt_c-like_dom_sf"/>
</dbReference>
<name>A0A1H2PPE7_9BURK</name>
<proteinExistence type="predicted"/>
<evidence type="ECO:0000256" key="5">
    <source>
        <dbReference type="ARBA" id="ARBA00023004"/>
    </source>
</evidence>
<dbReference type="InterPro" id="IPR009056">
    <property type="entry name" value="Cyt_c-like_dom"/>
</dbReference>
<evidence type="ECO:0000259" key="8">
    <source>
        <dbReference type="PROSITE" id="PS51007"/>
    </source>
</evidence>
<evidence type="ECO:0000256" key="7">
    <source>
        <dbReference type="SAM" id="SignalP"/>
    </source>
</evidence>
<dbReference type="PROSITE" id="PS51007">
    <property type="entry name" value="CYTC"/>
    <property type="match status" value="1"/>
</dbReference>
<accession>A0A1H2PPE7</accession>
<reference evidence="10" key="1">
    <citation type="submission" date="2016-09" db="EMBL/GenBank/DDBJ databases">
        <authorList>
            <person name="Varghese N."/>
            <person name="Submissions S."/>
        </authorList>
    </citation>
    <scope>NUCLEOTIDE SEQUENCE [LARGE SCALE GENOMIC DNA]</scope>
    <source>
        <strain evidence="10">JS23</strain>
    </source>
</reference>
<keyword evidence="4" id="KW-0249">Electron transport</keyword>